<dbReference type="Gene3D" id="3.40.50.740">
    <property type="match status" value="1"/>
</dbReference>
<evidence type="ECO:0000259" key="11">
    <source>
        <dbReference type="PROSITE" id="PS51379"/>
    </source>
</evidence>
<dbReference type="Pfam" id="PF12838">
    <property type="entry name" value="Fer4_7"/>
    <property type="match status" value="1"/>
</dbReference>
<dbReference type="PROSITE" id="PS51379">
    <property type="entry name" value="4FE4S_FER_2"/>
    <property type="match status" value="2"/>
</dbReference>
<dbReference type="InterPro" id="IPR019574">
    <property type="entry name" value="NADH_UbQ_OxRdtase_Gsu_4Fe4S-bd"/>
</dbReference>
<gene>
    <name evidence="14" type="ORF">LX12_002831</name>
</gene>
<dbReference type="Proteomes" id="UP001205740">
    <property type="component" value="Unassembled WGS sequence"/>
</dbReference>
<dbReference type="InterPro" id="IPR017896">
    <property type="entry name" value="4Fe4S_Fe-S-bd"/>
</dbReference>
<dbReference type="Gene3D" id="2.40.40.20">
    <property type="match status" value="1"/>
</dbReference>
<keyword evidence="4" id="KW-0479">Metal-binding</keyword>
<feature type="region of interest" description="Disordered" evidence="9">
    <location>
        <begin position="982"/>
        <end position="1054"/>
    </location>
</feature>
<evidence type="ECO:0000256" key="8">
    <source>
        <dbReference type="ARBA" id="ARBA00023014"/>
    </source>
</evidence>
<evidence type="ECO:0000256" key="3">
    <source>
        <dbReference type="ARBA" id="ARBA00022714"/>
    </source>
</evidence>
<dbReference type="InterPro" id="IPR006963">
    <property type="entry name" value="Mopterin_OxRdtase_4Fe-4S_dom"/>
</dbReference>
<evidence type="ECO:0000256" key="7">
    <source>
        <dbReference type="ARBA" id="ARBA00023004"/>
    </source>
</evidence>
<evidence type="ECO:0000259" key="13">
    <source>
        <dbReference type="PROSITE" id="PS51839"/>
    </source>
</evidence>
<keyword evidence="3" id="KW-0001">2Fe-2S</keyword>
<evidence type="ECO:0000256" key="4">
    <source>
        <dbReference type="ARBA" id="ARBA00022723"/>
    </source>
</evidence>
<name>A0ABT1H6Y0_9NOCA</name>
<dbReference type="PROSITE" id="PS51839">
    <property type="entry name" value="4FE4S_HC3"/>
    <property type="match status" value="1"/>
</dbReference>
<keyword evidence="2" id="KW-0004">4Fe-4S</keyword>
<reference evidence="14 15" key="1">
    <citation type="submission" date="2022-06" db="EMBL/GenBank/DDBJ databases">
        <title>Genomic Encyclopedia of Archaeal and Bacterial Type Strains, Phase II (KMG-II): from individual species to whole genera.</title>
        <authorList>
            <person name="Goeker M."/>
        </authorList>
    </citation>
    <scope>NUCLEOTIDE SEQUENCE [LARGE SCALE GENOMIC DNA]</scope>
    <source>
        <strain evidence="14 15">DSM 45037</strain>
    </source>
</reference>
<accession>A0ABT1H6Y0</accession>
<dbReference type="InterPro" id="IPR006478">
    <property type="entry name" value="Formate_DH_asu"/>
</dbReference>
<evidence type="ECO:0000313" key="14">
    <source>
        <dbReference type="EMBL" id="MCP2161632.1"/>
    </source>
</evidence>
<dbReference type="SMART" id="SM00926">
    <property type="entry name" value="Molybdop_Fe4S4"/>
    <property type="match status" value="1"/>
</dbReference>
<dbReference type="PIRSF" id="PIRSF036643">
    <property type="entry name" value="FDH_alpha"/>
    <property type="match status" value="1"/>
</dbReference>
<feature type="domain" description="4Fe-4S ferredoxin-type" evidence="11">
    <location>
        <begin position="227"/>
        <end position="256"/>
    </location>
</feature>
<dbReference type="SUPFAM" id="SSF54292">
    <property type="entry name" value="2Fe-2S ferredoxin-like"/>
    <property type="match status" value="1"/>
</dbReference>
<protein>
    <submittedName>
        <fullName evidence="14">Formate dehydrogenase major subunit</fullName>
    </submittedName>
</protein>
<dbReference type="SUPFAM" id="SSF54862">
    <property type="entry name" value="4Fe-4S ferredoxins"/>
    <property type="match status" value="1"/>
</dbReference>
<dbReference type="InterPro" id="IPR041924">
    <property type="entry name" value="Formate_Dh-H_N"/>
</dbReference>
<proteinExistence type="inferred from homology"/>
<dbReference type="InterPro" id="IPR001041">
    <property type="entry name" value="2Fe-2S_ferredoxin-type"/>
</dbReference>
<dbReference type="SUPFAM" id="SSF50692">
    <property type="entry name" value="ADC-like"/>
    <property type="match status" value="1"/>
</dbReference>
<dbReference type="NCBIfam" id="TIGR01591">
    <property type="entry name" value="Fdh-alpha"/>
    <property type="match status" value="1"/>
</dbReference>
<dbReference type="SMART" id="SM00929">
    <property type="entry name" value="NADH-G_4Fe-4S_3"/>
    <property type="match status" value="1"/>
</dbReference>
<evidence type="ECO:0000256" key="1">
    <source>
        <dbReference type="ARBA" id="ARBA00007023"/>
    </source>
</evidence>
<dbReference type="Gene3D" id="3.10.20.740">
    <property type="match status" value="1"/>
</dbReference>
<dbReference type="InterPro" id="IPR006656">
    <property type="entry name" value="Mopterin_OxRdtase"/>
</dbReference>
<dbReference type="Gene3D" id="3.40.228.10">
    <property type="entry name" value="Dimethylsulfoxide Reductase, domain 2"/>
    <property type="match status" value="1"/>
</dbReference>
<dbReference type="PANTHER" id="PTHR43105:SF14">
    <property type="entry name" value="FORMATE DEHYDROGENASE H"/>
    <property type="match status" value="1"/>
</dbReference>
<dbReference type="PROSITE" id="PS51085">
    <property type="entry name" value="2FE2S_FER_2"/>
    <property type="match status" value="1"/>
</dbReference>
<keyword evidence="7" id="KW-0408">Iron</keyword>
<dbReference type="InterPro" id="IPR050123">
    <property type="entry name" value="Prok_molybdopt-oxidoreductase"/>
</dbReference>
<sequence>MPDKSSSPHVENASAVPDASDPPVRSERSGPHPDFRPLSQDAAADPPRDVEIVVDGRVIPAVADRPAIEALIADQGQKWPRVCYHPALGALQTCDTCMVEVDGEMVRACATTVTAGLEIGTEGVSADAREEAAQRLIRKHVLYCTICDHNDGACELKKGVEAAGLTHERNPFRPKPYEIDDSHPFYRYDPDQCILCGRCVEACQDVQVTETLSIDWESDNPRVLWDGGSPAGESSCVSCGHCVTVCPCNALMEKTMLGRHGLFTTWPEETRGPAIDIVKGVEPTTGYLPLYALSDAEATARQAVTDVTKTVCTYCGVGCSFDVETRGREILRIQPQHDGPANSISTCVKGKFGWDHINAPDRLTRPIVRRGNRFVEVSWAEALDHIAERMGAIIERDGSDAVAVIGSSKATNEESYLTQKLARQVFGTHNTDNCSRYCQAPATQGLWRTVGYGGDAGSISDMERAALVLVVGSNTSDSHPVIAARLRRAHKLNGQQHIVADLREHGLAKRAEVFMRPNPGTDLIWLSAVARHILDEGWADEDFLADKVNGLDEYRESLAPFTLEYAQERTGIPVDTLVDVARRVATADSVVALWAMGVTQHHMGSDTSTAISNLLLVTGNYGRPGTGGYPLRGHNNVQGCSDFGTINTFYTGYQPIDDPEVKAKFERAYGREFSTEPGMDNHEMVDAAHEGRLKGLLVIGEELALVDANIHYVQEAMENLEFCVVSELYFSRTCEFADVVLPAAASLEKDGTFTSTERRIQRLYKAMEPIGEAKADWQILQDIARHMGHEWGYTHPSEIMDEIASLTPLFAGVRYDRLEGYDSQQWPVAADGTDTPLLYSDGFHFDDGRARLYPLDFREPVEKPDEKYPLHVNNGRVLEHFHEGNLTLRSTGLTHIVPDTYVEMSRRTAEEYDGLATGDWVRLVSRHGEITARVLLSDEVADDQLWVPMQAAEINSLTSNEVDPDSHTPAYKEIAVYLERADGPQEVRGGSRRGADRGRMGSRDVHGHPTGPPLPRNHHRYGHPTPQAGVETPRKWDRPDYVLPPEPEPGDARA</sequence>
<dbReference type="InterPro" id="IPR017900">
    <property type="entry name" value="4Fe4S_Fe_S_CS"/>
</dbReference>
<keyword evidence="6" id="KW-0560">Oxidoreductase</keyword>
<feature type="domain" description="4Fe-4S ferredoxin-type" evidence="11">
    <location>
        <begin position="184"/>
        <end position="214"/>
    </location>
</feature>
<dbReference type="CDD" id="cd02753">
    <property type="entry name" value="MopB_Formate-Dh-H"/>
    <property type="match status" value="1"/>
</dbReference>
<dbReference type="Gene3D" id="2.20.25.90">
    <property type="entry name" value="ADC-like domains"/>
    <property type="match status" value="1"/>
</dbReference>
<evidence type="ECO:0000313" key="15">
    <source>
        <dbReference type="Proteomes" id="UP001205740"/>
    </source>
</evidence>
<comment type="caution">
    <text evidence="14">The sequence shown here is derived from an EMBL/GenBank/DDBJ whole genome shotgun (WGS) entry which is preliminary data.</text>
</comment>
<dbReference type="InterPro" id="IPR036010">
    <property type="entry name" value="2Fe-2S_ferredoxin-like_sf"/>
</dbReference>
<dbReference type="InterPro" id="IPR006657">
    <property type="entry name" value="MoPterin_dinucl-bd_dom"/>
</dbReference>
<dbReference type="Pfam" id="PF00384">
    <property type="entry name" value="Molybdopterin"/>
    <property type="match status" value="1"/>
</dbReference>
<keyword evidence="8" id="KW-0411">Iron-sulfur</keyword>
<evidence type="ECO:0000256" key="2">
    <source>
        <dbReference type="ARBA" id="ARBA00022485"/>
    </source>
</evidence>
<organism evidence="14 15">
    <name type="scientific">Williamsia serinedens</name>
    <dbReference type="NCBI Taxonomy" id="391736"/>
    <lineage>
        <taxon>Bacteria</taxon>
        <taxon>Bacillati</taxon>
        <taxon>Actinomycetota</taxon>
        <taxon>Actinomycetes</taxon>
        <taxon>Mycobacteriales</taxon>
        <taxon>Nocardiaceae</taxon>
        <taxon>Williamsia</taxon>
    </lineage>
</organism>
<feature type="domain" description="4Fe-4S His(Cys)3-ligated-type" evidence="13">
    <location>
        <begin position="124"/>
        <end position="164"/>
    </location>
</feature>
<dbReference type="InterPro" id="IPR006655">
    <property type="entry name" value="Mopterin_OxRdtase_prok_CS"/>
</dbReference>
<dbReference type="Pfam" id="PF01568">
    <property type="entry name" value="Molydop_binding"/>
    <property type="match status" value="1"/>
</dbReference>
<evidence type="ECO:0000256" key="6">
    <source>
        <dbReference type="ARBA" id="ARBA00023002"/>
    </source>
</evidence>
<feature type="region of interest" description="Disordered" evidence="9">
    <location>
        <begin position="1"/>
        <end position="47"/>
    </location>
</feature>
<dbReference type="PROSITE" id="PS00198">
    <property type="entry name" value="4FE4S_FER_1"/>
    <property type="match status" value="1"/>
</dbReference>
<evidence type="ECO:0000256" key="5">
    <source>
        <dbReference type="ARBA" id="ARBA00022737"/>
    </source>
</evidence>
<keyword evidence="5" id="KW-0677">Repeat</keyword>
<feature type="compositionally biased region" description="Basic and acidic residues" evidence="9">
    <location>
        <begin position="993"/>
        <end position="1007"/>
    </location>
</feature>
<dbReference type="SUPFAM" id="SSF53706">
    <property type="entry name" value="Formate dehydrogenase/DMSO reductase, domains 1-3"/>
    <property type="match status" value="1"/>
</dbReference>
<evidence type="ECO:0000256" key="9">
    <source>
        <dbReference type="SAM" id="MobiDB-lite"/>
    </source>
</evidence>
<evidence type="ECO:0000259" key="12">
    <source>
        <dbReference type="PROSITE" id="PS51669"/>
    </source>
</evidence>
<evidence type="ECO:0000259" key="10">
    <source>
        <dbReference type="PROSITE" id="PS51085"/>
    </source>
</evidence>
<dbReference type="EMBL" id="JAMTCG010000005">
    <property type="protein sequence ID" value="MCP2161632.1"/>
    <property type="molecule type" value="Genomic_DNA"/>
</dbReference>
<comment type="similarity">
    <text evidence="1">In the C-terminal section; belongs to the prokaryotic molybdopterin-containing oxidoreductase family.</text>
</comment>
<dbReference type="Pfam" id="PF04879">
    <property type="entry name" value="Molybdop_Fe4S4"/>
    <property type="match status" value="1"/>
</dbReference>
<keyword evidence="15" id="KW-1185">Reference proteome</keyword>
<dbReference type="PANTHER" id="PTHR43105">
    <property type="entry name" value="RESPIRATORY NITRATE REDUCTASE"/>
    <property type="match status" value="1"/>
</dbReference>
<dbReference type="PROSITE" id="PS51669">
    <property type="entry name" value="4FE4S_MOW_BIS_MGD"/>
    <property type="match status" value="1"/>
</dbReference>
<dbReference type="Gene3D" id="3.30.70.20">
    <property type="match status" value="1"/>
</dbReference>
<dbReference type="InterPro" id="IPR009010">
    <property type="entry name" value="Asp_de-COase-like_dom_sf"/>
</dbReference>
<dbReference type="RefSeq" id="WP_253655225.1">
    <property type="nucleotide sequence ID" value="NZ_BAAAOE010000001.1"/>
</dbReference>
<dbReference type="Pfam" id="PF13510">
    <property type="entry name" value="Fer2_4"/>
    <property type="match status" value="1"/>
</dbReference>
<feature type="domain" description="2Fe-2S ferredoxin-type" evidence="10">
    <location>
        <begin position="48"/>
        <end position="125"/>
    </location>
</feature>
<feature type="compositionally biased region" description="Basic and acidic residues" evidence="9">
    <location>
        <begin position="24"/>
        <end position="35"/>
    </location>
</feature>
<feature type="domain" description="4Fe-4S Mo/W bis-MGD-type" evidence="12">
    <location>
        <begin position="305"/>
        <end position="361"/>
    </location>
</feature>
<dbReference type="PROSITE" id="PS00490">
    <property type="entry name" value="MOLYBDOPTERIN_PROK_2"/>
    <property type="match status" value="1"/>
</dbReference>